<dbReference type="InterPro" id="IPR007159">
    <property type="entry name" value="SpoVT-AbrB_dom"/>
</dbReference>
<proteinExistence type="inferred from homology"/>
<keyword evidence="3" id="KW-0677">Repeat</keyword>
<keyword evidence="5 7" id="KW-0238">DNA-binding</keyword>
<evidence type="ECO:0000256" key="1">
    <source>
        <dbReference type="ARBA" id="ARBA00013860"/>
    </source>
</evidence>
<dbReference type="InterPro" id="IPR038619">
    <property type="entry name" value="MraZ_sf"/>
</dbReference>
<feature type="domain" description="SpoVT-AbrB" evidence="8">
    <location>
        <begin position="76"/>
        <end position="119"/>
    </location>
</feature>
<dbReference type="CDD" id="cd16320">
    <property type="entry name" value="MraZ_N"/>
    <property type="match status" value="1"/>
</dbReference>
<sequence length="144" mass="16754">MFYGQFDRTFDDKNRVMIPAKFREQLTSVVFVSLGLEDVLELRSEAEWNKFASELNSKSEFDRNVRTFKRAYFARTQQLEIDKQGRIMVPQTFINLAAIGKNLVFVGVGNKVEIWDKAKFERFQNENPSEKLETLAQAISDKGF</sequence>
<dbReference type="InterPro" id="IPR035642">
    <property type="entry name" value="MraZ_N"/>
</dbReference>
<keyword evidence="6 7" id="KW-0804">Transcription</keyword>
<reference evidence="9" key="1">
    <citation type="submission" date="2022-07" db="EMBL/GenBank/DDBJ databases">
        <title>Complete genome of Mycoplasma equigenitalium type strain T37.</title>
        <authorList>
            <person name="Spergser J."/>
        </authorList>
    </citation>
    <scope>NUCLEOTIDE SEQUENCE</scope>
    <source>
        <strain evidence="9">T37</strain>
    </source>
</reference>
<gene>
    <name evidence="7 9" type="primary">mraZ</name>
    <name evidence="9" type="ORF">NPA09_02030</name>
</gene>
<dbReference type="EMBL" id="CP101808">
    <property type="protein sequence ID" value="UUD36672.1"/>
    <property type="molecule type" value="Genomic_DNA"/>
</dbReference>
<evidence type="ECO:0000256" key="5">
    <source>
        <dbReference type="ARBA" id="ARBA00023125"/>
    </source>
</evidence>
<evidence type="ECO:0000259" key="8">
    <source>
        <dbReference type="PROSITE" id="PS51740"/>
    </source>
</evidence>
<evidence type="ECO:0000313" key="9">
    <source>
        <dbReference type="EMBL" id="UUD36672.1"/>
    </source>
</evidence>
<comment type="similarity">
    <text evidence="7">Belongs to the MraZ family.</text>
</comment>
<evidence type="ECO:0000256" key="4">
    <source>
        <dbReference type="ARBA" id="ARBA00023015"/>
    </source>
</evidence>
<comment type="subcellular location">
    <subcellularLocation>
        <location evidence="7">Cytoplasm</location>
        <location evidence="7">Nucleoid</location>
    </subcellularLocation>
</comment>
<dbReference type="InterPro" id="IPR003444">
    <property type="entry name" value="MraZ"/>
</dbReference>
<dbReference type="InterPro" id="IPR037914">
    <property type="entry name" value="SpoVT-AbrB_sf"/>
</dbReference>
<keyword evidence="2 7" id="KW-0963">Cytoplasm</keyword>
<protein>
    <recommendedName>
        <fullName evidence="1 7">Transcriptional regulator MraZ</fullName>
    </recommendedName>
</protein>
<accession>A0ABY5J091</accession>
<dbReference type="NCBIfam" id="TIGR00242">
    <property type="entry name" value="division/cell wall cluster transcriptional repressor MraZ"/>
    <property type="match status" value="1"/>
</dbReference>
<dbReference type="PROSITE" id="PS51740">
    <property type="entry name" value="SPOVT_ABRB"/>
    <property type="match status" value="2"/>
</dbReference>
<dbReference type="PANTHER" id="PTHR34701">
    <property type="entry name" value="TRANSCRIPTIONAL REGULATOR MRAZ"/>
    <property type="match status" value="1"/>
</dbReference>
<evidence type="ECO:0000256" key="3">
    <source>
        <dbReference type="ARBA" id="ARBA00022737"/>
    </source>
</evidence>
<dbReference type="Pfam" id="PF02381">
    <property type="entry name" value="MraZ"/>
    <property type="match status" value="2"/>
</dbReference>
<keyword evidence="10" id="KW-1185">Reference proteome</keyword>
<dbReference type="CDD" id="cd16321">
    <property type="entry name" value="MraZ_C"/>
    <property type="match status" value="1"/>
</dbReference>
<organism evidence="9 10">
    <name type="scientific">Mycoplasmopsis equigenitalium</name>
    <dbReference type="NCBI Taxonomy" id="114883"/>
    <lineage>
        <taxon>Bacteria</taxon>
        <taxon>Bacillati</taxon>
        <taxon>Mycoplasmatota</taxon>
        <taxon>Mycoplasmoidales</taxon>
        <taxon>Metamycoplasmataceae</taxon>
        <taxon>Mycoplasmopsis</taxon>
    </lineage>
</organism>
<dbReference type="HAMAP" id="MF_01008">
    <property type="entry name" value="MraZ"/>
    <property type="match status" value="1"/>
</dbReference>
<dbReference type="InterPro" id="IPR035644">
    <property type="entry name" value="MraZ_C"/>
</dbReference>
<name>A0ABY5J091_9BACT</name>
<evidence type="ECO:0000313" key="10">
    <source>
        <dbReference type="Proteomes" id="UP001059576"/>
    </source>
</evidence>
<dbReference type="RefSeq" id="WP_129721673.1">
    <property type="nucleotide sequence ID" value="NZ_CP101808.1"/>
</dbReference>
<dbReference type="PANTHER" id="PTHR34701:SF1">
    <property type="entry name" value="TRANSCRIPTIONAL REGULATOR MRAZ"/>
    <property type="match status" value="1"/>
</dbReference>
<comment type="subunit">
    <text evidence="7">Forms oligomers.</text>
</comment>
<evidence type="ECO:0000256" key="6">
    <source>
        <dbReference type="ARBA" id="ARBA00023163"/>
    </source>
</evidence>
<dbReference type="SUPFAM" id="SSF89447">
    <property type="entry name" value="AbrB/MazE/MraZ-like"/>
    <property type="match status" value="1"/>
</dbReference>
<dbReference type="Gene3D" id="3.40.1550.20">
    <property type="entry name" value="Transcriptional regulator MraZ domain"/>
    <property type="match status" value="1"/>
</dbReference>
<dbReference type="Proteomes" id="UP001059576">
    <property type="component" value="Chromosome"/>
</dbReference>
<keyword evidence="4 7" id="KW-0805">Transcription regulation</keyword>
<evidence type="ECO:0000256" key="2">
    <source>
        <dbReference type="ARBA" id="ARBA00022490"/>
    </source>
</evidence>
<evidence type="ECO:0000256" key="7">
    <source>
        <dbReference type="HAMAP-Rule" id="MF_01008"/>
    </source>
</evidence>
<feature type="domain" description="SpoVT-AbrB" evidence="8">
    <location>
        <begin position="5"/>
        <end position="47"/>
    </location>
</feature>
<dbReference type="InterPro" id="IPR020603">
    <property type="entry name" value="MraZ_dom"/>
</dbReference>